<accession>A0AA40KIC8</accession>
<name>A0AA40KIC8_9HYME</name>
<organism evidence="2 3">
    <name type="scientific">Melipona bicolor</name>
    <dbReference type="NCBI Taxonomy" id="60889"/>
    <lineage>
        <taxon>Eukaryota</taxon>
        <taxon>Metazoa</taxon>
        <taxon>Ecdysozoa</taxon>
        <taxon>Arthropoda</taxon>
        <taxon>Hexapoda</taxon>
        <taxon>Insecta</taxon>
        <taxon>Pterygota</taxon>
        <taxon>Neoptera</taxon>
        <taxon>Endopterygota</taxon>
        <taxon>Hymenoptera</taxon>
        <taxon>Apocrita</taxon>
        <taxon>Aculeata</taxon>
        <taxon>Apoidea</taxon>
        <taxon>Anthophila</taxon>
        <taxon>Apidae</taxon>
        <taxon>Melipona</taxon>
    </lineage>
</organism>
<dbReference type="Proteomes" id="UP001177670">
    <property type="component" value="Unassembled WGS sequence"/>
</dbReference>
<proteinExistence type="predicted"/>
<evidence type="ECO:0000313" key="3">
    <source>
        <dbReference type="Proteomes" id="UP001177670"/>
    </source>
</evidence>
<protein>
    <submittedName>
        <fullName evidence="2">Uncharacterized protein</fullName>
    </submittedName>
</protein>
<evidence type="ECO:0000313" key="2">
    <source>
        <dbReference type="EMBL" id="KAK1121389.1"/>
    </source>
</evidence>
<gene>
    <name evidence="2" type="ORF">K0M31_010191</name>
</gene>
<comment type="caution">
    <text evidence="2">The sequence shown here is derived from an EMBL/GenBank/DDBJ whole genome shotgun (WGS) entry which is preliminary data.</text>
</comment>
<evidence type="ECO:0000256" key="1">
    <source>
        <dbReference type="SAM" id="MobiDB-lite"/>
    </source>
</evidence>
<feature type="region of interest" description="Disordered" evidence="1">
    <location>
        <begin position="1"/>
        <end position="46"/>
    </location>
</feature>
<dbReference type="AlphaFoldDB" id="A0AA40KIC8"/>
<sequence>MRAQSVSPGGETAEREGTSASSEQLLGISGHGVRDKIRAPEPTTRGGNTRALAIRLWVVEQQDCGRRGRGPLVSPAVFCVV</sequence>
<reference evidence="2" key="1">
    <citation type="submission" date="2021-10" db="EMBL/GenBank/DDBJ databases">
        <title>Melipona bicolor Genome sequencing and assembly.</title>
        <authorList>
            <person name="Araujo N.S."/>
            <person name="Arias M.C."/>
        </authorList>
    </citation>
    <scope>NUCLEOTIDE SEQUENCE</scope>
    <source>
        <strain evidence="2">USP_2M_L1-L4_2017</strain>
        <tissue evidence="2">Whole body</tissue>
    </source>
</reference>
<dbReference type="EMBL" id="JAHYIQ010000026">
    <property type="protein sequence ID" value="KAK1121389.1"/>
    <property type="molecule type" value="Genomic_DNA"/>
</dbReference>
<keyword evidence="3" id="KW-1185">Reference proteome</keyword>